<organism evidence="11 12">
    <name type="scientific">Bremia lactucae</name>
    <name type="common">Lettuce downy mildew</name>
    <dbReference type="NCBI Taxonomy" id="4779"/>
    <lineage>
        <taxon>Eukaryota</taxon>
        <taxon>Sar</taxon>
        <taxon>Stramenopiles</taxon>
        <taxon>Oomycota</taxon>
        <taxon>Peronosporomycetes</taxon>
        <taxon>Peronosporales</taxon>
        <taxon>Peronosporaceae</taxon>
        <taxon>Bremia</taxon>
    </lineage>
</organism>
<proteinExistence type="inferred from homology"/>
<dbReference type="InterPro" id="IPR003137">
    <property type="entry name" value="PA_domain"/>
</dbReference>
<accession>A0A976FKK9</accession>
<evidence type="ECO:0000256" key="5">
    <source>
        <dbReference type="PIRSR" id="PIRSR601382-1"/>
    </source>
</evidence>
<dbReference type="InterPro" id="IPR009011">
    <property type="entry name" value="Man6P_isomerase_rcpt-bd_dom_sf"/>
</dbReference>
<dbReference type="GO" id="GO:0016020">
    <property type="term" value="C:membrane"/>
    <property type="evidence" value="ECO:0007669"/>
    <property type="project" value="InterPro"/>
</dbReference>
<keyword evidence="6" id="KW-0479">Metal-binding</keyword>
<keyword evidence="8" id="KW-0472">Membrane</keyword>
<keyword evidence="12" id="KW-1185">Reference proteome</keyword>
<dbReference type="AlphaFoldDB" id="A0A976FKK9"/>
<dbReference type="InterPro" id="IPR046450">
    <property type="entry name" value="PA_dom_sf"/>
</dbReference>
<dbReference type="InterPro" id="IPR012913">
    <property type="entry name" value="OS9-like_dom"/>
</dbReference>
<evidence type="ECO:0000256" key="4">
    <source>
        <dbReference type="ARBA" id="ARBA00023180"/>
    </source>
</evidence>
<dbReference type="Gene3D" id="3.50.30.30">
    <property type="match status" value="1"/>
</dbReference>
<sequence length="1215" mass="135837">MVLSTWPSMPPRQLQRDRLATTFRTPVKHSITTVTYAYTCIIIVFTALLFGVAQAKNQAQGQDHLGVLPHFNGLHALSGDSGRAFKNRLKRTMRGKSCLRHHVGGAWWHYEWCFDSHVRQFHTVAKGLNTPERNITLGVFDAHKAQSLRILAVDNLDKLADPSRMGYMVQQLYGSGDFCETQQAPRSVNLHVKCCVLHDNETYVEAVYERSPCEYVMNVCSPVACGLMQRDQFVLSAPTSMGEDEREALTVTVKEMFYHAYNGYLAHAFPQGDLLPLSCTGGEFMLGRLPMLTLIDTLDTLALLEDATEFRRAVKIVVDTLDFDLDTEVSVFETTIRVLGGLLSAHLFAMNTDLKLFPDGDYDGALLLLATDLGNRLMPAFDTVTGIPYGTVNLKNGVPNGETPVASTAGAGSLSIEFTMLSALTGEPKYATASRGAVRALFQRRSKRGLLGKHINTRTGEWTETTSGPGANSDSFYEYLMKMYELYGDLEALEMFAQVYPAVMTYNKHEDWYTDVSMFTGCHDQKDSTAVVVESLAAFWPGMQIAAGDLKFAAESMNSFYHIWRDYGFLPEQFNVGLWKPNKPRRGVGARYPLRPELIESTFYMHEATNDSSWLRAGAHVVYSLQKYTKTSCGYASIADVESKTKEDHMPSFFLSETCKYLYLLFNTSHFFRLGKYVMTTEAHPLPILPTKLVKPILIPIISSANDSESTSDRRFSPAQVLLCQVPKFYDLINYSLHYESKVVAYTSQCLPRASSPATLVGPSKLDADQRVLAAAGTNAISETRNFAATELKISELILDTANNNKGIKTFDELQERLLALEGKARPRSANHSKRKLSSQRLLTAPFEDIPGIETEQAAHYLYGGSQLGEFRVEQMQGRVRVTREENGDWIDASGIDSSYFLIGLGLHDDPENHSGADMHSFEKIKSFQIDQGDRFYPPYLGWNNVYTINDDLRISMDQRCLLRVRIGSTLSRGKLTRNIIGNISAENLSADVDINGKSNALFTLPCVGAEFGETRLLKTSRVFPGGELIMADPSDACDKELHLNSGKLQGKIVLVKRGECFFEEKARNAKKWGAAGVIVINNEDNDLVIVMEGTDSYREEASDDLLDVPVVMIPKRLGAWFEHRLAESMALLLPPVKVYVEVTVRFHDDKPKKIFKDDSFPRVELTTDSIRIYGPVWGIELETIGLDEDETRQEVADHHAYESFTVSIVSTPPW</sequence>
<comment type="subcellular location">
    <subcellularLocation>
        <location evidence="1">Endoplasmic reticulum</location>
    </subcellularLocation>
</comment>
<keyword evidence="7" id="KW-0326">Glycosidase</keyword>
<feature type="binding site" evidence="6">
    <location>
        <position position="681"/>
    </location>
    <ligand>
        <name>Ca(2+)</name>
        <dbReference type="ChEBI" id="CHEBI:29108"/>
    </ligand>
</feature>
<dbReference type="Pfam" id="PF01532">
    <property type="entry name" value="Glyco_hydro_47"/>
    <property type="match status" value="1"/>
</dbReference>
<dbReference type="EMBL" id="SHOA02000016">
    <property type="protein sequence ID" value="TDH68517.1"/>
    <property type="molecule type" value="Genomic_DNA"/>
</dbReference>
<feature type="transmembrane region" description="Helical" evidence="8">
    <location>
        <begin position="34"/>
        <end position="53"/>
    </location>
</feature>
<evidence type="ECO:0000313" key="11">
    <source>
        <dbReference type="EMBL" id="TDH68517.1"/>
    </source>
</evidence>
<dbReference type="Proteomes" id="UP000294530">
    <property type="component" value="Unassembled WGS sequence"/>
</dbReference>
<comment type="similarity">
    <text evidence="2 7">Belongs to the glycosyl hydrolase 47 family.</text>
</comment>
<dbReference type="RefSeq" id="XP_067818016.1">
    <property type="nucleotide sequence ID" value="XM_067958582.1"/>
</dbReference>
<evidence type="ECO:0000256" key="1">
    <source>
        <dbReference type="ARBA" id="ARBA00004240"/>
    </source>
</evidence>
<dbReference type="PANTHER" id="PTHR45679">
    <property type="entry name" value="ER DEGRADATION-ENHANCING ALPHA-MANNOSIDASE-LIKE PROTEIN 2"/>
    <property type="match status" value="1"/>
</dbReference>
<evidence type="ECO:0000259" key="10">
    <source>
        <dbReference type="Pfam" id="PF07915"/>
    </source>
</evidence>
<dbReference type="OrthoDB" id="8118055at2759"/>
<evidence type="ECO:0000313" key="12">
    <source>
        <dbReference type="Proteomes" id="UP000294530"/>
    </source>
</evidence>
<dbReference type="PRINTS" id="PR00747">
    <property type="entry name" value="GLYHDRLASE47"/>
</dbReference>
<comment type="caution">
    <text evidence="11">The sequence shown here is derived from an EMBL/GenBank/DDBJ whole genome shotgun (WGS) entry which is preliminary data.</text>
</comment>
<dbReference type="EC" id="3.2.1.-" evidence="7"/>
<dbReference type="InterPro" id="IPR036026">
    <property type="entry name" value="Seven-hairpin_glycosidases"/>
</dbReference>
<evidence type="ECO:0000256" key="3">
    <source>
        <dbReference type="ARBA" id="ARBA00022824"/>
    </source>
</evidence>
<feature type="domain" description="Protein OS9-like" evidence="10">
    <location>
        <begin position="97"/>
        <end position="179"/>
    </location>
</feature>
<keyword evidence="6" id="KW-0106">Calcium</keyword>
<evidence type="ECO:0000256" key="6">
    <source>
        <dbReference type="PIRSR" id="PIRSR601382-2"/>
    </source>
</evidence>
<keyword evidence="8" id="KW-0812">Transmembrane</keyword>
<name>A0A976FKK9_BRELC</name>
<dbReference type="InterPro" id="IPR044674">
    <property type="entry name" value="EDEM1/2/3"/>
</dbReference>
<dbReference type="InterPro" id="IPR012341">
    <property type="entry name" value="6hp_glycosidase-like_sf"/>
</dbReference>
<dbReference type="SUPFAM" id="SSF52025">
    <property type="entry name" value="PA domain"/>
    <property type="match status" value="1"/>
</dbReference>
<evidence type="ECO:0000256" key="2">
    <source>
        <dbReference type="ARBA" id="ARBA00007658"/>
    </source>
</evidence>
<dbReference type="Pfam" id="PF02225">
    <property type="entry name" value="PA"/>
    <property type="match status" value="1"/>
</dbReference>
<gene>
    <name evidence="11" type="ORF">CCR75_000475</name>
</gene>
<dbReference type="GO" id="GO:0005975">
    <property type="term" value="P:carbohydrate metabolic process"/>
    <property type="evidence" value="ECO:0007669"/>
    <property type="project" value="InterPro"/>
</dbReference>
<dbReference type="Pfam" id="PF07915">
    <property type="entry name" value="PRKCSH"/>
    <property type="match status" value="1"/>
</dbReference>
<comment type="cofactor">
    <cofactor evidence="6">
        <name>Ca(2+)</name>
        <dbReference type="ChEBI" id="CHEBI:29108"/>
    </cofactor>
</comment>
<feature type="active site" evidence="5">
    <location>
        <position position="474"/>
    </location>
</feature>
<feature type="active site" description="Proton donor" evidence="5">
    <location>
        <position position="572"/>
    </location>
</feature>
<dbReference type="KEGG" id="blac:94344253"/>
<dbReference type="Gene3D" id="2.70.130.10">
    <property type="entry name" value="Mannose-6-phosphate receptor binding domain"/>
    <property type="match status" value="1"/>
</dbReference>
<dbReference type="GO" id="GO:0004571">
    <property type="term" value="F:mannosyl-oligosaccharide 1,2-alpha-mannosidase activity"/>
    <property type="evidence" value="ECO:0007669"/>
    <property type="project" value="InterPro"/>
</dbReference>
<protein>
    <recommendedName>
        <fullName evidence="7">alpha-1,2-Mannosidase</fullName>
        <ecNumber evidence="7">3.2.1.-</ecNumber>
    </recommendedName>
</protein>
<dbReference type="GO" id="GO:0005509">
    <property type="term" value="F:calcium ion binding"/>
    <property type="evidence" value="ECO:0007669"/>
    <property type="project" value="InterPro"/>
</dbReference>
<dbReference type="GO" id="GO:1904380">
    <property type="term" value="P:endoplasmic reticulum mannose trimming"/>
    <property type="evidence" value="ECO:0007669"/>
    <property type="project" value="InterPro"/>
</dbReference>
<keyword evidence="4" id="KW-0325">Glycoprotein</keyword>
<dbReference type="GeneID" id="94344253"/>
<evidence type="ECO:0000256" key="8">
    <source>
        <dbReference type="SAM" id="Phobius"/>
    </source>
</evidence>
<keyword evidence="7" id="KW-0378">Hydrolase</keyword>
<reference evidence="11 12" key="1">
    <citation type="journal article" date="2021" name="Genome Biol.">
        <title>AFLAP: assembly-free linkage analysis pipeline using k-mers from genome sequencing data.</title>
        <authorList>
            <person name="Fletcher K."/>
            <person name="Zhang L."/>
            <person name="Gil J."/>
            <person name="Han R."/>
            <person name="Cavanaugh K."/>
            <person name="Michelmore R."/>
        </authorList>
    </citation>
    <scope>NUCLEOTIDE SEQUENCE [LARGE SCALE GENOMIC DNA]</scope>
    <source>
        <strain evidence="11 12">SF5</strain>
    </source>
</reference>
<dbReference type="InterPro" id="IPR001382">
    <property type="entry name" value="Glyco_hydro_47"/>
</dbReference>
<dbReference type="GO" id="GO:0044322">
    <property type="term" value="C:endoplasmic reticulum quality control compartment"/>
    <property type="evidence" value="ECO:0007669"/>
    <property type="project" value="GOC"/>
</dbReference>
<keyword evidence="8" id="KW-1133">Transmembrane helix</keyword>
<feature type="active site" evidence="5">
    <location>
        <position position="597"/>
    </location>
</feature>
<feature type="domain" description="PA" evidence="9">
    <location>
        <begin position="1027"/>
        <end position="1120"/>
    </location>
</feature>
<dbReference type="Gene3D" id="1.50.10.10">
    <property type="match status" value="1"/>
</dbReference>
<evidence type="ECO:0000256" key="7">
    <source>
        <dbReference type="RuleBase" id="RU361193"/>
    </source>
</evidence>
<evidence type="ECO:0000259" key="9">
    <source>
        <dbReference type="Pfam" id="PF02225"/>
    </source>
</evidence>
<keyword evidence="3" id="KW-0256">Endoplasmic reticulum</keyword>
<dbReference type="PANTHER" id="PTHR45679:SF6">
    <property type="entry name" value="ER DEGRADATION-ENHANCING ALPHA-MANNOSIDASE-LIKE PROTEIN 2"/>
    <property type="match status" value="1"/>
</dbReference>
<dbReference type="SUPFAM" id="SSF48225">
    <property type="entry name" value="Seven-hairpin glycosidases"/>
    <property type="match status" value="1"/>
</dbReference>
<feature type="active site" description="Proton donor" evidence="5">
    <location>
        <position position="333"/>
    </location>
</feature>